<evidence type="ECO:0000313" key="2">
    <source>
        <dbReference type="EMBL" id="MBD7993786.1"/>
    </source>
</evidence>
<reference evidence="2 3" key="1">
    <citation type="submission" date="2020-08" db="EMBL/GenBank/DDBJ databases">
        <title>A Genomic Blueprint of the Chicken Gut Microbiome.</title>
        <authorList>
            <person name="Gilroy R."/>
            <person name="Ravi A."/>
            <person name="Getino M."/>
            <person name="Pursley I."/>
            <person name="Horton D.L."/>
            <person name="Alikhan N.-F."/>
            <person name="Baker D."/>
            <person name="Gharbi K."/>
            <person name="Hall N."/>
            <person name="Watson M."/>
            <person name="Adriaenssens E.M."/>
            <person name="Foster-Nyarko E."/>
            <person name="Jarju S."/>
            <person name="Secka A."/>
            <person name="Antonio M."/>
            <person name="Oren A."/>
            <person name="Chaudhuri R."/>
            <person name="La Ragione R.M."/>
            <person name="Hildebrand F."/>
            <person name="Pallen M.J."/>
        </authorList>
    </citation>
    <scope>NUCLEOTIDE SEQUENCE [LARGE SCALE GENOMIC DNA]</scope>
    <source>
        <strain evidence="2 3">Sa2CUA1</strain>
    </source>
</reference>
<evidence type="ECO:0000259" key="1">
    <source>
        <dbReference type="Pfam" id="PF00144"/>
    </source>
</evidence>
<dbReference type="Proteomes" id="UP000609874">
    <property type="component" value="Unassembled WGS sequence"/>
</dbReference>
<accession>A0ABR8UNI5</accession>
<comment type="caution">
    <text evidence="2">The sequence shown here is derived from an EMBL/GenBank/DDBJ whole genome shotgun (WGS) entry which is preliminary data.</text>
</comment>
<sequence length="375" mass="39607">MPESSASLRQSLQAQVDAGWCPGLVAGVRLGGRREILALGSYGFDDPRPMDAQTPFRIASLSKLMGGALTLSLVADGTLELHDDVARWLPELAGLRVLASPETPLTDTVDARGPVIVRHLLTLTAGFGLDFGQTPYAAATRDFLWGPNPPGMTPDEYLARLGGLPLAAQPGSRWMYHAGADVLSVLLATASGRSVGELLAERITGPLGLTRTGFPTGSEQLPAIYEPTENGLVEAAGYRDAFAAPPRFESLAGGLVSTVPDYLTFLAALADDTLLPSGLREEMTSDQLEGSQREGFTEMAGPEESWGYLSAVQTGTGAGWSEPGMWGWAGGSGTSAAVYPNGDIGVLFTQRFLTGPTDGFDYFWEPLGAMRTARP</sequence>
<protein>
    <submittedName>
        <fullName evidence="2">Beta-lactamase family protein</fullName>
    </submittedName>
</protein>
<keyword evidence="3" id="KW-1185">Reference proteome</keyword>
<dbReference type="PANTHER" id="PTHR43283">
    <property type="entry name" value="BETA-LACTAMASE-RELATED"/>
    <property type="match status" value="1"/>
</dbReference>
<dbReference type="EMBL" id="JACSQD010000001">
    <property type="protein sequence ID" value="MBD7993786.1"/>
    <property type="molecule type" value="Genomic_DNA"/>
</dbReference>
<gene>
    <name evidence="2" type="ORF">H9639_00505</name>
</gene>
<dbReference type="Gene3D" id="3.40.710.10">
    <property type="entry name" value="DD-peptidase/beta-lactamase superfamily"/>
    <property type="match status" value="1"/>
</dbReference>
<dbReference type="RefSeq" id="WP_191806208.1">
    <property type="nucleotide sequence ID" value="NZ_JACSQD010000001.1"/>
</dbReference>
<dbReference type="InterPro" id="IPR001466">
    <property type="entry name" value="Beta-lactam-related"/>
</dbReference>
<evidence type="ECO:0000313" key="3">
    <source>
        <dbReference type="Proteomes" id="UP000609874"/>
    </source>
</evidence>
<name>A0ABR8UNI5_9MICC</name>
<feature type="domain" description="Beta-lactamase-related" evidence="1">
    <location>
        <begin position="9"/>
        <end position="348"/>
    </location>
</feature>
<dbReference type="Pfam" id="PF00144">
    <property type="entry name" value="Beta-lactamase"/>
    <property type="match status" value="1"/>
</dbReference>
<dbReference type="InterPro" id="IPR050789">
    <property type="entry name" value="Diverse_Enzym_Activities"/>
</dbReference>
<organism evidence="2 3">
    <name type="scientific">Arthrobacter gallicola</name>
    <dbReference type="NCBI Taxonomy" id="2762225"/>
    <lineage>
        <taxon>Bacteria</taxon>
        <taxon>Bacillati</taxon>
        <taxon>Actinomycetota</taxon>
        <taxon>Actinomycetes</taxon>
        <taxon>Micrococcales</taxon>
        <taxon>Micrococcaceae</taxon>
        <taxon>Arthrobacter</taxon>
    </lineage>
</organism>
<dbReference type="SUPFAM" id="SSF56601">
    <property type="entry name" value="beta-lactamase/transpeptidase-like"/>
    <property type="match status" value="1"/>
</dbReference>
<dbReference type="InterPro" id="IPR012338">
    <property type="entry name" value="Beta-lactam/transpept-like"/>
</dbReference>
<dbReference type="PANTHER" id="PTHR43283:SF3">
    <property type="entry name" value="BETA-LACTAMASE FAMILY PROTEIN (AFU_ORTHOLOGUE AFUA_5G07500)"/>
    <property type="match status" value="1"/>
</dbReference>
<proteinExistence type="predicted"/>